<dbReference type="InterPro" id="IPR016732">
    <property type="entry name" value="UCP018688"/>
</dbReference>
<dbReference type="SUPFAM" id="SSF55729">
    <property type="entry name" value="Acyl-CoA N-acyltransferases (Nat)"/>
    <property type="match status" value="2"/>
</dbReference>
<dbReference type="Proteomes" id="UP001198893">
    <property type="component" value="Unassembled WGS sequence"/>
</dbReference>
<sequence>MIEFRPITIDDREWMSEKLREDNRQGCEYSFANNFIWSVIYKVEVAEVCGCCVIKFDAEGEDCYAFPVGAGDKKAAIMQLLTHAKEDNSKLYIESIEEADREFLETYFPGIFQIEENRDSFDYIYTVDKLTSLAGKKLHGKRNHIARFKDDEDWSYEPMAAENKQECYDMNLKWCDRRACKWNEDMSDEQCALNQAMKYFDELHLEGGILRKAGEIVAFTIGERLNSDTYVVHFEKAFPEIQGAYPMINQQFVMHNCQEYSYVNREDDAGDEGLRKAKLSYYPDILLKNYTAREI</sequence>
<dbReference type="InterPro" id="IPR016181">
    <property type="entry name" value="Acyl_CoA_acyltransferase"/>
</dbReference>
<dbReference type="PANTHER" id="PTHR41373:SF1">
    <property type="entry name" value="PHOSPHATIDYLGLYCEROL LYSYLTRANSFERASE C-TERMINAL DOMAIN-CONTAINING PROTEIN"/>
    <property type="match status" value="1"/>
</dbReference>
<dbReference type="EMBL" id="JAJEQW010000005">
    <property type="protein sequence ID" value="MCC2241975.1"/>
    <property type="molecule type" value="Genomic_DNA"/>
</dbReference>
<dbReference type="RefSeq" id="WP_227709990.1">
    <property type="nucleotide sequence ID" value="NZ_JAJEQW010000005.1"/>
</dbReference>
<organism evidence="2 3">
    <name type="scientific">Roseburia amylophila</name>
    <dbReference type="NCBI Taxonomy" id="2981794"/>
    <lineage>
        <taxon>Bacteria</taxon>
        <taxon>Bacillati</taxon>
        <taxon>Bacillota</taxon>
        <taxon>Clostridia</taxon>
        <taxon>Lachnospirales</taxon>
        <taxon>Lachnospiraceae</taxon>
        <taxon>Roseburia</taxon>
    </lineage>
</organism>
<dbReference type="InterPro" id="IPR024320">
    <property type="entry name" value="LPG_synthase_C"/>
</dbReference>
<comment type="caution">
    <text evidence="2">The sequence shown here is derived from an EMBL/GenBank/DDBJ whole genome shotgun (WGS) entry which is preliminary data.</text>
</comment>
<gene>
    <name evidence="2" type="ORF">LKD47_06630</name>
</gene>
<feature type="domain" description="Phosphatidylglycerol lysyltransferase C-terminal" evidence="1">
    <location>
        <begin position="23"/>
        <end position="292"/>
    </location>
</feature>
<accession>A0AAW4WGW2</accession>
<reference evidence="2" key="1">
    <citation type="submission" date="2021-10" db="EMBL/GenBank/DDBJ databases">
        <title>Anaerobic single-cell dispensing facilitates the cultivation of human gut bacteria.</title>
        <authorList>
            <person name="Afrizal A."/>
        </authorList>
    </citation>
    <scope>NUCLEOTIDE SEQUENCE</scope>
    <source>
        <strain evidence="2">CLA-AA-H204</strain>
    </source>
</reference>
<dbReference type="Pfam" id="PF09924">
    <property type="entry name" value="LPG_synthase_C"/>
    <property type="match status" value="1"/>
</dbReference>
<evidence type="ECO:0000259" key="1">
    <source>
        <dbReference type="Pfam" id="PF09924"/>
    </source>
</evidence>
<dbReference type="PIRSF" id="PIRSF018688">
    <property type="entry name" value="UCP018688"/>
    <property type="match status" value="1"/>
</dbReference>
<proteinExistence type="predicted"/>
<evidence type="ECO:0000313" key="3">
    <source>
        <dbReference type="Proteomes" id="UP001198893"/>
    </source>
</evidence>
<dbReference type="AlphaFoldDB" id="A0AAW4WGW2"/>
<dbReference type="Gene3D" id="3.40.630.30">
    <property type="match status" value="1"/>
</dbReference>
<dbReference type="PANTHER" id="PTHR41373">
    <property type="entry name" value="DUF2156 DOMAIN-CONTAINING PROTEIN"/>
    <property type="match status" value="1"/>
</dbReference>
<evidence type="ECO:0000313" key="2">
    <source>
        <dbReference type="EMBL" id="MCC2241975.1"/>
    </source>
</evidence>
<protein>
    <submittedName>
        <fullName evidence="2">Phosphatidylglycerol lysyltransferase domain-containing protein</fullName>
    </submittedName>
</protein>
<name>A0AAW4WGW2_9FIRM</name>